<evidence type="ECO:0000256" key="11">
    <source>
        <dbReference type="ARBA" id="ARBA00035120"/>
    </source>
</evidence>
<comment type="catalytic activity">
    <reaction evidence="12">
        <text>fluoride(in) = fluoride(out)</text>
        <dbReference type="Rhea" id="RHEA:76159"/>
        <dbReference type="ChEBI" id="CHEBI:17051"/>
    </reaction>
    <physiologicalReaction direction="left-to-right" evidence="12">
        <dbReference type="Rhea" id="RHEA:76160"/>
    </physiologicalReaction>
</comment>
<evidence type="ECO:0000256" key="9">
    <source>
        <dbReference type="ARBA" id="ARBA00023136"/>
    </source>
</evidence>
<evidence type="ECO:0000256" key="5">
    <source>
        <dbReference type="ARBA" id="ARBA00022723"/>
    </source>
</evidence>
<dbReference type="GO" id="GO:0046872">
    <property type="term" value="F:metal ion binding"/>
    <property type="evidence" value="ECO:0007669"/>
    <property type="project" value="UniProtKB-KW"/>
</dbReference>
<dbReference type="EMBL" id="JAGSND010000010">
    <property type="protein sequence ID" value="MBR0599012.1"/>
    <property type="molecule type" value="Genomic_DNA"/>
</dbReference>
<comment type="caution">
    <text evidence="15">The sequence shown here is derived from an EMBL/GenBank/DDBJ whole genome shotgun (WGS) entry which is preliminary data.</text>
</comment>
<dbReference type="NCBIfam" id="TIGR00494">
    <property type="entry name" value="crcB"/>
    <property type="match status" value="1"/>
</dbReference>
<dbReference type="HAMAP" id="MF_00454">
    <property type="entry name" value="FluC"/>
    <property type="match status" value="1"/>
</dbReference>
<comment type="function">
    <text evidence="13 14">Fluoride-specific ion channel. Important for reducing fluoride concentration in the cell, thus reducing its toxicity.</text>
</comment>
<sequence length="122" mass="13186">MPIEFLLVGLGGSLGAASRFAITNIIKRKLASEFPFATFIINLCGSFLLGILLASQMGNLTQLLLGTGFMGGFTTFSTFHVENIRLLQKKRYVMLGFYFLASSIFCILAALLGLKMGSSGTF</sequence>
<keyword evidence="2 14" id="KW-0813">Transport</keyword>
<protein>
    <recommendedName>
        <fullName evidence="14">Fluoride-specific ion channel FluC</fullName>
    </recommendedName>
</protein>
<dbReference type="PANTHER" id="PTHR28259:SF16">
    <property type="entry name" value="FLUORIDE-SPECIFIC ION CHANNEL FLUC 2"/>
    <property type="match status" value="1"/>
</dbReference>
<evidence type="ECO:0000313" key="16">
    <source>
        <dbReference type="Proteomes" id="UP000675664"/>
    </source>
</evidence>
<feature type="binding site" evidence="14">
    <location>
        <position position="74"/>
    </location>
    <ligand>
        <name>Na(+)</name>
        <dbReference type="ChEBI" id="CHEBI:29101"/>
        <note>structural</note>
    </ligand>
</feature>
<feature type="binding site" evidence="14">
    <location>
        <position position="71"/>
    </location>
    <ligand>
        <name>Na(+)</name>
        <dbReference type="ChEBI" id="CHEBI:29101"/>
        <note>structural</note>
    </ligand>
</feature>
<evidence type="ECO:0000256" key="2">
    <source>
        <dbReference type="ARBA" id="ARBA00022448"/>
    </source>
</evidence>
<evidence type="ECO:0000256" key="8">
    <source>
        <dbReference type="ARBA" id="ARBA00023065"/>
    </source>
</evidence>
<evidence type="ECO:0000256" key="4">
    <source>
        <dbReference type="ARBA" id="ARBA00022692"/>
    </source>
</evidence>
<evidence type="ECO:0000256" key="7">
    <source>
        <dbReference type="ARBA" id="ARBA00023053"/>
    </source>
</evidence>
<feature type="transmembrane region" description="Helical" evidence="14">
    <location>
        <begin position="93"/>
        <end position="114"/>
    </location>
</feature>
<organism evidence="15 16">
    <name type="scientific">Sinanaerobacter chloroacetimidivorans</name>
    <dbReference type="NCBI Taxonomy" id="2818044"/>
    <lineage>
        <taxon>Bacteria</taxon>
        <taxon>Bacillati</taxon>
        <taxon>Bacillota</taxon>
        <taxon>Clostridia</taxon>
        <taxon>Peptostreptococcales</taxon>
        <taxon>Anaerovoracaceae</taxon>
        <taxon>Sinanaerobacter</taxon>
    </lineage>
</organism>
<evidence type="ECO:0000256" key="10">
    <source>
        <dbReference type="ARBA" id="ARBA00023303"/>
    </source>
</evidence>
<dbReference type="GO" id="GO:0005886">
    <property type="term" value="C:plasma membrane"/>
    <property type="evidence" value="ECO:0007669"/>
    <property type="project" value="UniProtKB-SubCell"/>
</dbReference>
<evidence type="ECO:0000256" key="3">
    <source>
        <dbReference type="ARBA" id="ARBA00022475"/>
    </source>
</evidence>
<keyword evidence="9 14" id="KW-0472">Membrane</keyword>
<evidence type="ECO:0000256" key="14">
    <source>
        <dbReference type="HAMAP-Rule" id="MF_00454"/>
    </source>
</evidence>
<gene>
    <name evidence="14 15" type="primary">crcB</name>
    <name evidence="14" type="synonym">fluC</name>
    <name evidence="15" type="ORF">KCX82_14075</name>
</gene>
<accession>A0A8J7W1D2</accession>
<keyword evidence="10 14" id="KW-0407">Ion channel</keyword>
<evidence type="ECO:0000256" key="12">
    <source>
        <dbReference type="ARBA" id="ARBA00035585"/>
    </source>
</evidence>
<keyword evidence="5 14" id="KW-0479">Metal-binding</keyword>
<dbReference type="Pfam" id="PF02537">
    <property type="entry name" value="CRCB"/>
    <property type="match status" value="1"/>
</dbReference>
<dbReference type="RefSeq" id="WP_227019146.1">
    <property type="nucleotide sequence ID" value="NZ_JAGSND010000010.1"/>
</dbReference>
<evidence type="ECO:0000256" key="13">
    <source>
        <dbReference type="ARBA" id="ARBA00049940"/>
    </source>
</evidence>
<feature type="transmembrane region" description="Helical" evidence="14">
    <location>
        <begin position="6"/>
        <end position="22"/>
    </location>
</feature>
<comment type="activity regulation">
    <text evidence="14">Na(+) is not transported, but it plays an essential structural role and its presence is essential for fluoride channel function.</text>
</comment>
<keyword evidence="6 14" id="KW-1133">Transmembrane helix</keyword>
<keyword evidence="8 14" id="KW-0406">Ion transport</keyword>
<dbReference type="Proteomes" id="UP000675664">
    <property type="component" value="Unassembled WGS sequence"/>
</dbReference>
<name>A0A8J7W1D2_9FIRM</name>
<reference evidence="15" key="1">
    <citation type="submission" date="2021-04" db="EMBL/GenBank/DDBJ databases">
        <title>Sinoanaerobacter chloroacetimidivorans sp. nov., an obligate anaerobic bacterium isolated from anaerobic sludge.</title>
        <authorList>
            <person name="Bao Y."/>
        </authorList>
    </citation>
    <scope>NUCLEOTIDE SEQUENCE</scope>
    <source>
        <strain evidence="15">BAD-6</strain>
    </source>
</reference>
<keyword evidence="16" id="KW-1185">Reference proteome</keyword>
<reference evidence="15" key="2">
    <citation type="submission" date="2021-04" db="EMBL/GenBank/DDBJ databases">
        <authorList>
            <person name="Liu J."/>
        </authorList>
    </citation>
    <scope>NUCLEOTIDE SEQUENCE</scope>
    <source>
        <strain evidence="15">BAD-6</strain>
    </source>
</reference>
<dbReference type="GO" id="GO:0062054">
    <property type="term" value="F:fluoride channel activity"/>
    <property type="evidence" value="ECO:0007669"/>
    <property type="project" value="UniProtKB-UniRule"/>
</dbReference>
<feature type="transmembrane region" description="Helical" evidence="14">
    <location>
        <begin position="34"/>
        <end position="54"/>
    </location>
</feature>
<keyword evidence="3 14" id="KW-1003">Cell membrane</keyword>
<evidence type="ECO:0000256" key="1">
    <source>
        <dbReference type="ARBA" id="ARBA00004651"/>
    </source>
</evidence>
<feature type="transmembrane region" description="Helical" evidence="14">
    <location>
        <begin position="60"/>
        <end position="81"/>
    </location>
</feature>
<keyword evidence="7 14" id="KW-0915">Sodium</keyword>
<comment type="subcellular location">
    <subcellularLocation>
        <location evidence="1 14">Cell membrane</location>
        <topology evidence="1 14">Multi-pass membrane protein</topology>
    </subcellularLocation>
</comment>
<dbReference type="AlphaFoldDB" id="A0A8J7W1D2"/>
<dbReference type="GO" id="GO:0140114">
    <property type="term" value="P:cellular detoxification of fluoride"/>
    <property type="evidence" value="ECO:0007669"/>
    <property type="project" value="UniProtKB-UniRule"/>
</dbReference>
<dbReference type="PANTHER" id="PTHR28259">
    <property type="entry name" value="FLUORIDE EXPORT PROTEIN 1-RELATED"/>
    <property type="match status" value="1"/>
</dbReference>
<comment type="similarity">
    <text evidence="11 14">Belongs to the fluoride channel Fluc/FEX (TC 1.A.43) family.</text>
</comment>
<keyword evidence="4 14" id="KW-0812">Transmembrane</keyword>
<proteinExistence type="inferred from homology"/>
<evidence type="ECO:0000256" key="6">
    <source>
        <dbReference type="ARBA" id="ARBA00022989"/>
    </source>
</evidence>
<evidence type="ECO:0000313" key="15">
    <source>
        <dbReference type="EMBL" id="MBR0599012.1"/>
    </source>
</evidence>
<dbReference type="InterPro" id="IPR003691">
    <property type="entry name" value="FluC"/>
</dbReference>